<organism evidence="9 10">
    <name type="scientific">Latimeria chalumnae</name>
    <name type="common">Coelacanth</name>
    <dbReference type="NCBI Taxonomy" id="7897"/>
    <lineage>
        <taxon>Eukaryota</taxon>
        <taxon>Metazoa</taxon>
        <taxon>Chordata</taxon>
        <taxon>Craniata</taxon>
        <taxon>Vertebrata</taxon>
        <taxon>Euteleostomi</taxon>
        <taxon>Coelacanthiformes</taxon>
        <taxon>Coelacanthidae</taxon>
        <taxon>Latimeria</taxon>
    </lineage>
</organism>
<dbReference type="STRING" id="7897.ENSLACP00000011499"/>
<dbReference type="Ensembl" id="ENSLACT00000011587.1">
    <property type="protein sequence ID" value="ENSLACP00000011499.1"/>
    <property type="gene ID" value="ENSLACG00000010116.1"/>
</dbReference>
<keyword evidence="3 7" id="KW-0812">Transmembrane</keyword>
<keyword evidence="2" id="KW-1003">Cell membrane</keyword>
<dbReference type="GO" id="GO:0042277">
    <property type="term" value="F:peptide binding"/>
    <property type="evidence" value="ECO:0007669"/>
    <property type="project" value="TreeGrafter"/>
</dbReference>
<proteinExistence type="predicted"/>
<gene>
    <name evidence="9" type="primary">LOC102358784</name>
</gene>
<dbReference type="PROSITE" id="PS50262">
    <property type="entry name" value="G_PROTEIN_RECEP_F1_2"/>
    <property type="match status" value="1"/>
</dbReference>
<evidence type="ECO:0000313" key="10">
    <source>
        <dbReference type="Proteomes" id="UP000008672"/>
    </source>
</evidence>
<dbReference type="SUPFAM" id="SSF81321">
    <property type="entry name" value="Family A G protein-coupled receptor-like"/>
    <property type="match status" value="1"/>
</dbReference>
<evidence type="ECO:0000259" key="8">
    <source>
        <dbReference type="PROSITE" id="PS50262"/>
    </source>
</evidence>
<dbReference type="Proteomes" id="UP000008672">
    <property type="component" value="Unassembled WGS sequence"/>
</dbReference>
<dbReference type="FunCoup" id="H3APC8">
    <property type="interactions" value="377"/>
</dbReference>
<keyword evidence="5 7" id="KW-0472">Membrane</keyword>
<evidence type="ECO:0000256" key="2">
    <source>
        <dbReference type="ARBA" id="ARBA00022475"/>
    </source>
</evidence>
<feature type="transmembrane region" description="Helical" evidence="7">
    <location>
        <begin position="286"/>
        <end position="304"/>
    </location>
</feature>
<dbReference type="PANTHER" id="PTHR24241:SF83">
    <property type="entry name" value="G-PROTEIN COUPLED RECEPTOR 150-RELATED"/>
    <property type="match status" value="1"/>
</dbReference>
<evidence type="ECO:0000256" key="4">
    <source>
        <dbReference type="ARBA" id="ARBA00022989"/>
    </source>
</evidence>
<evidence type="ECO:0000256" key="6">
    <source>
        <dbReference type="ARBA" id="ARBA00023170"/>
    </source>
</evidence>
<name>H3APC8_LATCH</name>
<keyword evidence="10" id="KW-1185">Reference proteome</keyword>
<feature type="domain" description="G-protein coupled receptors family 1 profile" evidence="8">
    <location>
        <begin position="34"/>
        <end position="301"/>
    </location>
</feature>
<dbReference type="InterPro" id="IPR000276">
    <property type="entry name" value="GPCR_Rhodpsn"/>
</dbReference>
<dbReference type="Gene3D" id="1.20.1070.10">
    <property type="entry name" value="Rhodopsin 7-helix transmembrane proteins"/>
    <property type="match status" value="1"/>
</dbReference>
<comment type="subcellular location">
    <subcellularLocation>
        <location evidence="1">Cell membrane</location>
        <topology evidence="1">Multi-pass membrane protein</topology>
    </subcellularLocation>
</comment>
<evidence type="ECO:0000256" key="1">
    <source>
        <dbReference type="ARBA" id="ARBA00004651"/>
    </source>
</evidence>
<feature type="transmembrane region" description="Helical" evidence="7">
    <location>
        <begin position="134"/>
        <end position="154"/>
    </location>
</feature>
<evidence type="ECO:0000256" key="5">
    <source>
        <dbReference type="ARBA" id="ARBA00023136"/>
    </source>
</evidence>
<reference evidence="9" key="2">
    <citation type="submission" date="2025-08" db="UniProtKB">
        <authorList>
            <consortium name="Ensembl"/>
        </authorList>
    </citation>
    <scope>IDENTIFICATION</scope>
</reference>
<feature type="transmembrane region" description="Helical" evidence="7">
    <location>
        <begin position="95"/>
        <end position="113"/>
    </location>
</feature>
<dbReference type="eggNOG" id="KOG3656">
    <property type="taxonomic scope" value="Eukaryota"/>
</dbReference>
<dbReference type="PANTHER" id="PTHR24241">
    <property type="entry name" value="NEUROPEPTIDE RECEPTOR-RELATED G-PROTEIN COUPLED RECEPTOR"/>
    <property type="match status" value="1"/>
</dbReference>
<protein>
    <recommendedName>
        <fullName evidence="8">G-protein coupled receptors family 1 profile domain-containing protein</fullName>
    </recommendedName>
</protein>
<reference evidence="10" key="1">
    <citation type="submission" date="2011-08" db="EMBL/GenBank/DDBJ databases">
        <title>The draft genome of Latimeria chalumnae.</title>
        <authorList>
            <person name="Di Palma F."/>
            <person name="Alfoldi J."/>
            <person name="Johnson J."/>
            <person name="Berlin A."/>
            <person name="Gnerre S."/>
            <person name="Jaffe D."/>
            <person name="MacCallum I."/>
            <person name="Young S."/>
            <person name="Walker B.J."/>
            <person name="Lander E."/>
            <person name="Lindblad-Toh K."/>
        </authorList>
    </citation>
    <scope>NUCLEOTIDE SEQUENCE [LARGE SCALE GENOMIC DNA]</scope>
    <source>
        <strain evidence="10">Wild caught</strain>
    </source>
</reference>
<dbReference type="GO" id="GO:0004930">
    <property type="term" value="F:G protein-coupled receptor activity"/>
    <property type="evidence" value="ECO:0007669"/>
    <property type="project" value="InterPro"/>
</dbReference>
<dbReference type="InParanoid" id="H3APC8"/>
<dbReference type="InterPro" id="IPR017452">
    <property type="entry name" value="GPCR_Rhodpsn_7TM"/>
</dbReference>
<keyword evidence="6" id="KW-0675">Receptor</keyword>
<evidence type="ECO:0000313" key="9">
    <source>
        <dbReference type="Ensembl" id="ENSLACP00000011499.1"/>
    </source>
</evidence>
<feature type="transmembrane region" description="Helical" evidence="7">
    <location>
        <begin position="248"/>
        <end position="266"/>
    </location>
</feature>
<dbReference type="FunFam" id="1.20.1070.10:FF:000458">
    <property type="entry name" value="G protein-coupled receptor 150"/>
    <property type="match status" value="1"/>
</dbReference>
<dbReference type="EMBL" id="AFYH01140241">
    <property type="status" value="NOT_ANNOTATED_CDS"/>
    <property type="molecule type" value="Genomic_DNA"/>
</dbReference>
<dbReference type="GO" id="GO:0005886">
    <property type="term" value="C:plasma membrane"/>
    <property type="evidence" value="ECO:0007669"/>
    <property type="project" value="UniProtKB-SubCell"/>
</dbReference>
<evidence type="ECO:0000256" key="7">
    <source>
        <dbReference type="SAM" id="Phobius"/>
    </source>
</evidence>
<feature type="transmembrane region" description="Helical" evidence="7">
    <location>
        <begin position="174"/>
        <end position="197"/>
    </location>
</feature>
<evidence type="ECO:0000256" key="3">
    <source>
        <dbReference type="ARBA" id="ARBA00022692"/>
    </source>
</evidence>
<reference evidence="9" key="3">
    <citation type="submission" date="2025-09" db="UniProtKB">
        <authorList>
            <consortium name="Ensembl"/>
        </authorList>
    </citation>
    <scope>IDENTIFICATION</scope>
</reference>
<feature type="transmembrane region" description="Helical" evidence="7">
    <location>
        <begin position="55"/>
        <end position="75"/>
    </location>
</feature>
<accession>H3APC8</accession>
<dbReference type="Pfam" id="PF00001">
    <property type="entry name" value="7tm_1"/>
    <property type="match status" value="1"/>
</dbReference>
<dbReference type="OMA" id="CFRRWFA"/>
<dbReference type="HOGENOM" id="CLU_009579_15_6_1"/>
<dbReference type="AlphaFoldDB" id="H3APC8"/>
<dbReference type="PRINTS" id="PR00237">
    <property type="entry name" value="GPCRRHODOPSN"/>
</dbReference>
<keyword evidence="4 7" id="KW-1133">Transmembrane helix</keyword>
<feature type="transmembrane region" description="Helical" evidence="7">
    <location>
        <begin position="20"/>
        <end position="43"/>
    </location>
</feature>
<sequence length="359" mass="40295">NLTFNDSKESERLQYNRRSRLISLVVLFVMSMVGNLLVTLKIVLNWRNRRVDVLFLNLAAADLCVALMTLLSQIIWEGFQDVWLAGDVTCRLVKVAQIFGLVASSNMIVVVALERQRAIVSPLHLPLPIRKLCVFAWGCALLLSSPQAFVFKVTQLNSTKQCLNTLMELPKWHFQVYIIYGAVVVFFIPFCILCFTYSRILWTIWSKESQTRADSNLGKTLGRASNPDFSLNPTNSFLPKAKVKTLKMTLVIILCFIVCGLPYFVIEMKCAFGSFSELDEEVTAVLGIFVVSNSVVNPFVYLFFNSKYTCLQKLERTACCSCIKGSKESSGRSTVVSSGRTDLFSFSSERVTATTPNAE</sequence>
<dbReference type="GeneTree" id="ENSGT01130000278263"/>
<dbReference type="GO" id="GO:0032870">
    <property type="term" value="P:cellular response to hormone stimulus"/>
    <property type="evidence" value="ECO:0007669"/>
    <property type="project" value="TreeGrafter"/>
</dbReference>